<dbReference type="Proteomes" id="UP000809349">
    <property type="component" value="Unassembled WGS sequence"/>
</dbReference>
<gene>
    <name evidence="1" type="ORF">I4X03_011195</name>
</gene>
<dbReference type="InterPro" id="IPR049973">
    <property type="entry name" value="STY0301-like"/>
</dbReference>
<evidence type="ECO:0000313" key="1">
    <source>
        <dbReference type="EMBL" id="MBZ2207826.1"/>
    </source>
</evidence>
<sequence length="109" mass="12093">MKLTNTPAQWTPYVASPIYLHAAAAAAGPPETLAQLRPDRSTYADGKPSWKVTYNLEGHFPRGKWLECSYGTFNQIVLSKRLPDTTTSCTITYRKGEHAGEHALKIACR</sequence>
<evidence type="ECO:0000313" key="2">
    <source>
        <dbReference type="Proteomes" id="UP000809349"/>
    </source>
</evidence>
<dbReference type="EMBL" id="JAFBIL020000004">
    <property type="protein sequence ID" value="MBZ2207826.1"/>
    <property type="molecule type" value="Genomic_DNA"/>
</dbReference>
<name>A0ABS7SPF8_9BURK</name>
<organism evidence="1 2">
    <name type="scientific">Massilia soli</name>
    <dbReference type="NCBI Taxonomy" id="2792854"/>
    <lineage>
        <taxon>Bacteria</taxon>
        <taxon>Pseudomonadati</taxon>
        <taxon>Pseudomonadota</taxon>
        <taxon>Betaproteobacteria</taxon>
        <taxon>Burkholderiales</taxon>
        <taxon>Oxalobacteraceae</taxon>
        <taxon>Telluria group</taxon>
        <taxon>Massilia</taxon>
    </lineage>
</organism>
<accession>A0ABS7SPF8</accession>
<comment type="caution">
    <text evidence="1">The sequence shown here is derived from an EMBL/GenBank/DDBJ whole genome shotgun (WGS) entry which is preliminary data.</text>
</comment>
<dbReference type="NCBIfam" id="NF042415">
    <property type="entry name" value="STY0301_fam"/>
    <property type="match status" value="1"/>
</dbReference>
<reference evidence="1 2" key="1">
    <citation type="submission" date="2021-08" db="EMBL/GenBank/DDBJ databases">
        <title>Massilia sp. R798.</title>
        <authorList>
            <person name="Baek J.H."/>
            <person name="Jung H.S."/>
            <person name="Kim K.R."/>
            <person name="Jeon C.O."/>
        </authorList>
    </citation>
    <scope>NUCLEOTIDE SEQUENCE [LARGE SCALE GENOMIC DNA]</scope>
    <source>
        <strain evidence="1 2">R798</strain>
    </source>
</reference>
<keyword evidence="2" id="KW-1185">Reference proteome</keyword>
<proteinExistence type="predicted"/>
<protein>
    <submittedName>
        <fullName evidence="1">Uncharacterized protein</fullName>
    </submittedName>
</protein>